<keyword evidence="1" id="KW-1133">Transmembrane helix</keyword>
<sequence length="407" mass="44895">MSVITALIGLKVLVVSGGYAWNLIRGGMLAFSIVLHGILKPALISLVTYAIPAVITGLSVLKAATLSLAIKAFPLLSSVIPVIVTGLRAITLAVISNPIGLLIAGLVTGATLIITNWQKVKSFFSSIWEYIKSIIKPIGEMFSWMGNTVGSIFGKFAENSPLKEFEKRESVVTKIKAVHTPINSSILSNGNPLLSNSIMKEISERRKNLIGEKKSTESDNLADFAKSKFENKEQKILNKTQHITNNYHISIKAEPNQDVRSLANEYSKEKRWSVVECIGKPLLQNIGQGAENIDTEGVIYLNNLSELKDMKEAEANQIPRTLVDGMGNIWGQFFEALFMTIYYSTKEKDMLDYICWEHYGFTSGAVEVVLEKNPGLAEYGSFLPAGLKITLPVIEKPLQKSTLKVWE</sequence>
<evidence type="ECO:0008006" key="4">
    <source>
        <dbReference type="Google" id="ProtNLM"/>
    </source>
</evidence>
<dbReference type="Pfam" id="PF05489">
    <property type="entry name" value="Phage_tail_X"/>
    <property type="match status" value="1"/>
</dbReference>
<feature type="transmembrane region" description="Helical" evidence="1">
    <location>
        <begin position="90"/>
        <end position="114"/>
    </location>
</feature>
<dbReference type="AlphaFoldDB" id="A0A1A9VKI1"/>
<accession>A0A1A9VKI1</accession>
<feature type="transmembrane region" description="Helical" evidence="1">
    <location>
        <begin position="63"/>
        <end position="84"/>
    </location>
</feature>
<dbReference type="InterPro" id="IPR008861">
    <property type="entry name" value="GpX-like"/>
</dbReference>
<evidence type="ECO:0000313" key="2">
    <source>
        <dbReference type="EnsemblMetazoa" id="GAUT039784-PA"/>
    </source>
</evidence>
<evidence type="ECO:0000313" key="3">
    <source>
        <dbReference type="Proteomes" id="UP000078200"/>
    </source>
</evidence>
<name>A0A1A9VKI1_GLOAU</name>
<keyword evidence="1" id="KW-0472">Membrane</keyword>
<dbReference type="Proteomes" id="UP000078200">
    <property type="component" value="Unassembled WGS sequence"/>
</dbReference>
<dbReference type="PANTHER" id="PTHR37813">
    <property type="entry name" value="FELS-2 PROPHAGE PROTEIN"/>
    <property type="match status" value="1"/>
</dbReference>
<proteinExistence type="predicted"/>
<dbReference type="PANTHER" id="PTHR37813:SF1">
    <property type="entry name" value="FELS-2 PROPHAGE PROTEIN"/>
    <property type="match status" value="1"/>
</dbReference>
<keyword evidence="1" id="KW-0812">Transmembrane</keyword>
<dbReference type="VEuPathDB" id="VectorBase:GAUT039784"/>
<dbReference type="EnsemblMetazoa" id="GAUT039784-RA">
    <property type="protein sequence ID" value="GAUT039784-PA"/>
    <property type="gene ID" value="GAUT039784"/>
</dbReference>
<feature type="transmembrane region" description="Helical" evidence="1">
    <location>
        <begin position="30"/>
        <end position="51"/>
    </location>
</feature>
<evidence type="ECO:0000256" key="1">
    <source>
        <dbReference type="SAM" id="Phobius"/>
    </source>
</evidence>
<keyword evidence="3" id="KW-1185">Reference proteome</keyword>
<organism evidence="2 3">
    <name type="scientific">Glossina austeni</name>
    <name type="common">Savannah tsetse fly</name>
    <dbReference type="NCBI Taxonomy" id="7395"/>
    <lineage>
        <taxon>Eukaryota</taxon>
        <taxon>Metazoa</taxon>
        <taxon>Ecdysozoa</taxon>
        <taxon>Arthropoda</taxon>
        <taxon>Hexapoda</taxon>
        <taxon>Insecta</taxon>
        <taxon>Pterygota</taxon>
        <taxon>Neoptera</taxon>
        <taxon>Endopterygota</taxon>
        <taxon>Diptera</taxon>
        <taxon>Brachycera</taxon>
        <taxon>Muscomorpha</taxon>
        <taxon>Hippoboscoidea</taxon>
        <taxon>Glossinidae</taxon>
        <taxon>Glossina</taxon>
    </lineage>
</organism>
<protein>
    <recommendedName>
        <fullName evidence="4">LysM domain-containing protein</fullName>
    </recommendedName>
</protein>
<reference evidence="2" key="1">
    <citation type="submission" date="2020-05" db="UniProtKB">
        <authorList>
            <consortium name="EnsemblMetazoa"/>
        </authorList>
    </citation>
    <scope>IDENTIFICATION</scope>
    <source>
        <strain evidence="2">TTRI</strain>
    </source>
</reference>